<sequence>MKLKQFIITAVTLALSASSKGQISINNNAPQATLDITAGTTDGSAPEGLIPPRLTGNQIKSSDNQYGSAQKGVIIYATAAVTTASAKTANISDEGYYYFDGSVWQKINNGNDYASASPFSYGDIKVGTQSVDHNGWVLLNGRSVNTLTAAQQSRASALGLSFNIPDASNAYLVQNGQTLGSITGSNTRTIAQNQLPNIFPSISISAISAGTPTGSVNIYNTTETMQSSGAHSHSIGRRSNSDNNSYDTGNGRQTENSAMTTDRQYLTTFSTSSFGHTHTVNAHTHTASFTGNAMTPHSHTVSLGSINGGVAQQVLDITPQSMSFNMFIYLGN</sequence>
<evidence type="ECO:0008006" key="4">
    <source>
        <dbReference type="Google" id="ProtNLM"/>
    </source>
</evidence>
<dbReference type="AlphaFoldDB" id="A0AAU6WTW2"/>
<dbReference type="Proteomes" id="UP001463665">
    <property type="component" value="Chromosome"/>
</dbReference>
<dbReference type="EMBL" id="CP154834">
    <property type="protein sequence ID" value="XAO76279.1"/>
    <property type="molecule type" value="Genomic_DNA"/>
</dbReference>
<evidence type="ECO:0000313" key="2">
    <source>
        <dbReference type="EMBL" id="XAO76279.1"/>
    </source>
</evidence>
<name>A0AAU6WTW2_9FLAO</name>
<dbReference type="RefSeq" id="WP_294332758.1">
    <property type="nucleotide sequence ID" value="NZ_CP154834.1"/>
</dbReference>
<accession>A0AAU6WTW2</accession>
<gene>
    <name evidence="2" type="ORF">AAFP95_11205</name>
</gene>
<keyword evidence="3" id="KW-1185">Reference proteome</keyword>
<evidence type="ECO:0000256" key="1">
    <source>
        <dbReference type="SAM" id="MobiDB-lite"/>
    </source>
</evidence>
<feature type="region of interest" description="Disordered" evidence="1">
    <location>
        <begin position="225"/>
        <end position="259"/>
    </location>
</feature>
<evidence type="ECO:0000313" key="3">
    <source>
        <dbReference type="Proteomes" id="UP001463665"/>
    </source>
</evidence>
<organism evidence="2 3">
    <name type="scientific">Chryseobacterium endophyticum</name>
    <dbReference type="NCBI Taxonomy" id="1854762"/>
    <lineage>
        <taxon>Bacteria</taxon>
        <taxon>Pseudomonadati</taxon>
        <taxon>Bacteroidota</taxon>
        <taxon>Flavobacteriia</taxon>
        <taxon>Flavobacteriales</taxon>
        <taxon>Weeksellaceae</taxon>
        <taxon>Chryseobacterium group</taxon>
        <taxon>Chryseobacterium</taxon>
    </lineage>
</organism>
<protein>
    <recommendedName>
        <fullName evidence="4">Phage tail collar domain-containing protein</fullName>
    </recommendedName>
</protein>
<reference evidence="2 3" key="1">
    <citation type="submission" date="2024-04" db="EMBL/GenBank/DDBJ databases">
        <title>Genome sequencing and assembly of rice foliar adapted Chryseobacterium endophyticum OsEnb-ALM-A6.</title>
        <authorList>
            <person name="Kumar S."/>
            <person name="Javed M."/>
            <person name="Chouhan V."/>
            <person name="Charishma K."/>
            <person name="Patel A."/>
            <person name="Kumar M."/>
            <person name="Sahu K.P."/>
            <person name="Kumar A."/>
        </authorList>
    </citation>
    <scope>NUCLEOTIDE SEQUENCE [LARGE SCALE GENOMIC DNA]</scope>
    <source>
        <strain evidence="2 3">OsEnb-ALM-A6</strain>
    </source>
</reference>
<proteinExistence type="predicted"/>